<evidence type="ECO:0000256" key="1">
    <source>
        <dbReference type="ARBA" id="ARBA00006360"/>
    </source>
</evidence>
<dbReference type="EC" id="2.7.7.7" evidence="2"/>
<evidence type="ECO:0000256" key="4">
    <source>
        <dbReference type="ARBA" id="ARBA00022695"/>
    </source>
</evidence>
<evidence type="ECO:0000259" key="13">
    <source>
        <dbReference type="SMART" id="SM00382"/>
    </source>
</evidence>
<dbReference type="SUPFAM" id="SSF52540">
    <property type="entry name" value="P-loop containing nucleoside triphosphate hydrolases"/>
    <property type="match status" value="1"/>
</dbReference>
<dbReference type="SUPFAM" id="SSF48019">
    <property type="entry name" value="post-AAA+ oligomerization domain-like"/>
    <property type="match status" value="1"/>
</dbReference>
<evidence type="ECO:0000313" key="15">
    <source>
        <dbReference type="Proteomes" id="UP001165962"/>
    </source>
</evidence>
<dbReference type="CDD" id="cd18137">
    <property type="entry name" value="HLD_clamp_pol_III_gamma_tau"/>
    <property type="match status" value="1"/>
</dbReference>
<organism evidence="14 15">
    <name type="scientific">Paenibacillus agricola</name>
    <dbReference type="NCBI Taxonomy" id="2716264"/>
    <lineage>
        <taxon>Bacteria</taxon>
        <taxon>Bacillati</taxon>
        <taxon>Bacillota</taxon>
        <taxon>Bacilli</taxon>
        <taxon>Bacillales</taxon>
        <taxon>Paenibacillaceae</taxon>
        <taxon>Paenibacillus</taxon>
    </lineage>
</organism>
<comment type="caution">
    <text evidence="14">The sequence shown here is derived from an EMBL/GenBank/DDBJ whole genome shotgun (WGS) entry which is preliminary data.</text>
</comment>
<comment type="similarity">
    <text evidence="1">Belongs to the DnaX/STICHEL family.</text>
</comment>
<dbReference type="SMART" id="SM00382">
    <property type="entry name" value="AAA"/>
    <property type="match status" value="1"/>
</dbReference>
<gene>
    <name evidence="14" type="primary">dnaX</name>
    <name evidence="14" type="ORF">G9U52_19205</name>
</gene>
<evidence type="ECO:0000256" key="6">
    <source>
        <dbReference type="ARBA" id="ARBA00022723"/>
    </source>
</evidence>
<name>A0ABX0J9S9_9BACL</name>
<dbReference type="RefSeq" id="WP_166152272.1">
    <property type="nucleotide sequence ID" value="NZ_JAAOIW010000007.1"/>
</dbReference>
<dbReference type="Pfam" id="PF20964">
    <property type="entry name" value="DnaX_C"/>
    <property type="match status" value="1"/>
</dbReference>
<dbReference type="InterPro" id="IPR008921">
    <property type="entry name" value="DNA_pol3_clamp-load_cplx_C"/>
</dbReference>
<dbReference type="PRINTS" id="PR00300">
    <property type="entry name" value="CLPPROTEASEA"/>
</dbReference>
<feature type="domain" description="AAA+ ATPase" evidence="13">
    <location>
        <begin position="37"/>
        <end position="179"/>
    </location>
</feature>
<accession>A0ABX0J9S9</accession>
<comment type="catalytic activity">
    <reaction evidence="11">
        <text>DNA(n) + a 2'-deoxyribonucleoside 5'-triphosphate = DNA(n+1) + diphosphate</text>
        <dbReference type="Rhea" id="RHEA:22508"/>
        <dbReference type="Rhea" id="RHEA-COMP:17339"/>
        <dbReference type="Rhea" id="RHEA-COMP:17340"/>
        <dbReference type="ChEBI" id="CHEBI:33019"/>
        <dbReference type="ChEBI" id="CHEBI:61560"/>
        <dbReference type="ChEBI" id="CHEBI:173112"/>
        <dbReference type="EC" id="2.7.7.7"/>
    </reaction>
</comment>
<keyword evidence="3 14" id="KW-0808">Transferase</keyword>
<reference evidence="14" key="1">
    <citation type="submission" date="2020-03" db="EMBL/GenBank/DDBJ databases">
        <title>Draft sequencing of Paenibacilllus sp. S3N08.</title>
        <authorList>
            <person name="Kim D.-U."/>
        </authorList>
    </citation>
    <scope>NUCLEOTIDE SEQUENCE</scope>
    <source>
        <strain evidence="14">S3N08</strain>
    </source>
</reference>
<keyword evidence="9" id="KW-0067">ATP-binding</keyword>
<keyword evidence="7" id="KW-0547">Nucleotide-binding</keyword>
<dbReference type="InterPro" id="IPR003593">
    <property type="entry name" value="AAA+_ATPase"/>
</dbReference>
<dbReference type="Gene3D" id="1.20.272.10">
    <property type="match status" value="1"/>
</dbReference>
<dbReference type="Proteomes" id="UP001165962">
    <property type="component" value="Unassembled WGS sequence"/>
</dbReference>
<evidence type="ECO:0000256" key="10">
    <source>
        <dbReference type="ARBA" id="ARBA00022932"/>
    </source>
</evidence>
<dbReference type="InterPro" id="IPR050238">
    <property type="entry name" value="DNA_Rep/Repair_Clamp_Loader"/>
</dbReference>
<dbReference type="InterPro" id="IPR038454">
    <property type="entry name" value="DnaA_N_sf"/>
</dbReference>
<evidence type="ECO:0000256" key="11">
    <source>
        <dbReference type="ARBA" id="ARBA00049244"/>
    </source>
</evidence>
<dbReference type="NCBIfam" id="TIGR02397">
    <property type="entry name" value="dnaX_nterm"/>
    <property type="match status" value="1"/>
</dbReference>
<keyword evidence="4 14" id="KW-0548">Nucleotidyltransferase</keyword>
<dbReference type="Gene3D" id="3.40.50.300">
    <property type="entry name" value="P-loop containing nucleotide triphosphate hydrolases"/>
    <property type="match status" value="1"/>
</dbReference>
<feature type="region of interest" description="Disordered" evidence="12">
    <location>
        <begin position="426"/>
        <end position="455"/>
    </location>
</feature>
<dbReference type="NCBIfam" id="NF004046">
    <property type="entry name" value="PRK05563.1"/>
    <property type="match status" value="1"/>
</dbReference>
<dbReference type="InterPro" id="IPR022754">
    <property type="entry name" value="DNA_pol_III_gamma-3"/>
</dbReference>
<dbReference type="EMBL" id="JAAOIW010000007">
    <property type="protein sequence ID" value="NHN31969.1"/>
    <property type="molecule type" value="Genomic_DNA"/>
</dbReference>
<keyword evidence="15" id="KW-1185">Reference proteome</keyword>
<dbReference type="InterPro" id="IPR048448">
    <property type="entry name" value="DnaX-like_C"/>
</dbReference>
<dbReference type="Pfam" id="PF13177">
    <property type="entry name" value="DNA_pol3_delta2"/>
    <property type="match status" value="1"/>
</dbReference>
<keyword evidence="6" id="KW-0479">Metal-binding</keyword>
<evidence type="ECO:0000256" key="8">
    <source>
        <dbReference type="ARBA" id="ARBA00022833"/>
    </source>
</evidence>
<keyword evidence="8" id="KW-0862">Zinc</keyword>
<evidence type="ECO:0000256" key="2">
    <source>
        <dbReference type="ARBA" id="ARBA00012417"/>
    </source>
</evidence>
<evidence type="ECO:0000256" key="9">
    <source>
        <dbReference type="ARBA" id="ARBA00022840"/>
    </source>
</evidence>
<keyword evidence="10" id="KW-0239">DNA-directed DNA polymerase</keyword>
<dbReference type="Pfam" id="PF12169">
    <property type="entry name" value="DNA_pol3_gamma3"/>
    <property type="match status" value="1"/>
</dbReference>
<evidence type="ECO:0000256" key="7">
    <source>
        <dbReference type="ARBA" id="ARBA00022741"/>
    </source>
</evidence>
<dbReference type="CDD" id="cd00009">
    <property type="entry name" value="AAA"/>
    <property type="match status" value="1"/>
</dbReference>
<protein>
    <recommendedName>
        <fullName evidence="2">DNA-directed DNA polymerase</fullName>
        <ecNumber evidence="2">2.7.7.7</ecNumber>
    </recommendedName>
</protein>
<evidence type="ECO:0000256" key="12">
    <source>
        <dbReference type="SAM" id="MobiDB-lite"/>
    </source>
</evidence>
<dbReference type="Gene3D" id="3.30.300.180">
    <property type="match status" value="1"/>
</dbReference>
<dbReference type="PANTHER" id="PTHR11669">
    <property type="entry name" value="REPLICATION FACTOR C / DNA POLYMERASE III GAMMA-TAU SUBUNIT"/>
    <property type="match status" value="1"/>
</dbReference>
<dbReference type="InterPro" id="IPR045085">
    <property type="entry name" value="HLD_clamp_pol_III_gamma_tau"/>
</dbReference>
<dbReference type="InterPro" id="IPR012763">
    <property type="entry name" value="DNA_pol_III_sug/sutau_N"/>
</dbReference>
<dbReference type="PANTHER" id="PTHR11669:SF0">
    <property type="entry name" value="PROTEIN STICHEL-LIKE 2"/>
    <property type="match status" value="1"/>
</dbReference>
<evidence type="ECO:0000313" key="14">
    <source>
        <dbReference type="EMBL" id="NHN31969.1"/>
    </source>
</evidence>
<dbReference type="InterPro" id="IPR001270">
    <property type="entry name" value="ClpA/B"/>
</dbReference>
<dbReference type="Pfam" id="PF22608">
    <property type="entry name" value="DNAX_ATPase_lid"/>
    <property type="match status" value="1"/>
</dbReference>
<evidence type="ECO:0000256" key="5">
    <source>
        <dbReference type="ARBA" id="ARBA00022705"/>
    </source>
</evidence>
<dbReference type="GO" id="GO:0003887">
    <property type="term" value="F:DNA-directed DNA polymerase activity"/>
    <property type="evidence" value="ECO:0007669"/>
    <property type="project" value="UniProtKB-EC"/>
</dbReference>
<dbReference type="Gene3D" id="1.10.8.60">
    <property type="match status" value="1"/>
</dbReference>
<evidence type="ECO:0000256" key="3">
    <source>
        <dbReference type="ARBA" id="ARBA00022679"/>
    </source>
</evidence>
<keyword evidence="5" id="KW-0235">DNA replication</keyword>
<dbReference type="InterPro" id="IPR027417">
    <property type="entry name" value="P-loop_NTPase"/>
</dbReference>
<proteinExistence type="inferred from homology"/>
<sequence>MAHIALYRTWRPQAFRDIVGQKHIVQTLQNSLREGRFTHAYLFNGPRGTGKTTTAKILAKAVNCLHGPAEEPCNECANCIRITEGAVMDVVEIDAASNRGVEEIRDIRDKVKYAPTEVRQKVYIIDEVHMLTTEAFNALLKTLEEPPPHVMFILATTEPHKLPATIISRCQRFDFRRVSLDEQVERLRLVCKEEQIEADEDALRFIARLSDGGMRDAVNLLDQIMAFSGKHITYADVVSITGGLASDQFQVLVEAIKRRDVAAVLQLIETFMQEGKSADKCMENLLYYFRDLLMVKMVPNSQAVTDRIIDVKAFVAVAAAFTAQELISMMDTLNYYQTEMKYSVQPQTLLEVALMKLCSSPENDSLMSVAASLEPAHAAAGHPSGAAGLSAVKDSAPDGLVGQLTSRILRLEEQLAQLLKQGVAPAGGAGTAHNANSGLSGLGGRASPSPSVKKGSVKLDGFMSGRDTEECKAILQKWSQVLARVKEQKITIHAWLVDGEPVSLQNEQVLVAFKSTMHRETTEKPANKQIIEQVMADVLGKPLKLVSIMLKDWKAGVDESKNVVSSKEELKLVPEEEPAANEDWIDSAIDVFGADLVKIKED</sequence>